<dbReference type="InterPro" id="IPR044878">
    <property type="entry name" value="UbiA_sf"/>
</dbReference>
<accession>A0ABU2FP79</accession>
<sequence length="291" mass="30088">METHRDYRTGQDWDQLAALVRWTQEFSLVQGVVAAAKTTFAMALLGVETALPAVVVGLVSFAVYTANDLADLEEDAINNPEHSSFVADHPVVVAALAVGTFALGAALAWWGGGTVAAAVACVPLAASLLYSLPVTPGGRRLKDVLGANTTLVALAWAVTVTGVPLAVAGAPVGPVAVAVCLFVYLRTFISVEVFNVRDVTGDAATGVDTIPVVLGVPRTRQLLALFEGCSLALVVALMTVPSVALVALSALPVLGYSLGLTWFLGETGRMKAFCLAKDGEYLLLGLAALVV</sequence>
<comment type="caution">
    <text evidence="6">The sequence shown here is derived from an EMBL/GenBank/DDBJ whole genome shotgun (WGS) entry which is preliminary data.</text>
</comment>
<organism evidence="6 7">
    <name type="scientific">Haloarcula onubensis</name>
    <dbReference type="NCBI Taxonomy" id="2950539"/>
    <lineage>
        <taxon>Archaea</taxon>
        <taxon>Methanobacteriati</taxon>
        <taxon>Methanobacteriota</taxon>
        <taxon>Stenosarchaea group</taxon>
        <taxon>Halobacteria</taxon>
        <taxon>Halobacteriales</taxon>
        <taxon>Haloarculaceae</taxon>
        <taxon>Haloarcula</taxon>
    </lineage>
</organism>
<dbReference type="Pfam" id="PF01040">
    <property type="entry name" value="UbiA"/>
    <property type="match status" value="1"/>
</dbReference>
<feature type="transmembrane region" description="Helical" evidence="5">
    <location>
        <begin position="222"/>
        <end position="240"/>
    </location>
</feature>
<name>A0ABU2FP79_9EURY</name>
<feature type="transmembrane region" description="Helical" evidence="5">
    <location>
        <begin position="246"/>
        <end position="265"/>
    </location>
</feature>
<evidence type="ECO:0000313" key="7">
    <source>
        <dbReference type="Proteomes" id="UP001268864"/>
    </source>
</evidence>
<feature type="transmembrane region" description="Helical" evidence="5">
    <location>
        <begin position="50"/>
        <end position="70"/>
    </location>
</feature>
<evidence type="ECO:0000256" key="1">
    <source>
        <dbReference type="ARBA" id="ARBA00004651"/>
    </source>
</evidence>
<dbReference type="RefSeq" id="WP_310900392.1">
    <property type="nucleotide sequence ID" value="NZ_JAMQOS010000003.1"/>
</dbReference>
<dbReference type="InterPro" id="IPR000537">
    <property type="entry name" value="UbiA_prenyltransferase"/>
</dbReference>
<dbReference type="Gene3D" id="1.10.357.140">
    <property type="entry name" value="UbiA prenyltransferase"/>
    <property type="match status" value="1"/>
</dbReference>
<feature type="transmembrane region" description="Helical" evidence="5">
    <location>
        <begin position="91"/>
        <end position="109"/>
    </location>
</feature>
<feature type="transmembrane region" description="Helical" evidence="5">
    <location>
        <begin position="115"/>
        <end position="132"/>
    </location>
</feature>
<evidence type="ECO:0000256" key="4">
    <source>
        <dbReference type="ARBA" id="ARBA00023136"/>
    </source>
</evidence>
<evidence type="ECO:0000256" key="2">
    <source>
        <dbReference type="ARBA" id="ARBA00022692"/>
    </source>
</evidence>
<protein>
    <submittedName>
        <fullName evidence="6">UbiA family prenyltransferase</fullName>
    </submittedName>
</protein>
<reference evidence="6 7" key="1">
    <citation type="submission" date="2022-06" db="EMBL/GenBank/DDBJ databases">
        <title>Halomicroarcula sp. a new haloarchaeum isolate from saline soil.</title>
        <authorList>
            <person name="Strakova D."/>
            <person name="Galisteo C."/>
            <person name="Sanchez-Porro C."/>
            <person name="Ventosa A."/>
        </authorList>
    </citation>
    <scope>NUCLEOTIDE SEQUENCE [LARGE SCALE GENOMIC DNA]</scope>
    <source>
        <strain evidence="6 7">S3CR25-11</strain>
    </source>
</reference>
<keyword evidence="4 5" id="KW-0472">Membrane</keyword>
<evidence type="ECO:0000313" key="6">
    <source>
        <dbReference type="EMBL" id="MDS0282563.1"/>
    </source>
</evidence>
<evidence type="ECO:0000256" key="3">
    <source>
        <dbReference type="ARBA" id="ARBA00022989"/>
    </source>
</evidence>
<dbReference type="Proteomes" id="UP001268864">
    <property type="component" value="Unassembled WGS sequence"/>
</dbReference>
<evidence type="ECO:0000256" key="5">
    <source>
        <dbReference type="SAM" id="Phobius"/>
    </source>
</evidence>
<gene>
    <name evidence="6" type="ORF">NDI86_10545</name>
</gene>
<keyword evidence="3 5" id="KW-1133">Transmembrane helix</keyword>
<dbReference type="EMBL" id="JAMQOS010000003">
    <property type="protein sequence ID" value="MDS0282563.1"/>
    <property type="molecule type" value="Genomic_DNA"/>
</dbReference>
<comment type="subcellular location">
    <subcellularLocation>
        <location evidence="1">Cell membrane</location>
        <topology evidence="1">Multi-pass membrane protein</topology>
    </subcellularLocation>
</comment>
<keyword evidence="7" id="KW-1185">Reference proteome</keyword>
<feature type="transmembrane region" description="Helical" evidence="5">
    <location>
        <begin position="144"/>
        <end position="166"/>
    </location>
</feature>
<keyword evidence="2 5" id="KW-0812">Transmembrane</keyword>
<proteinExistence type="predicted"/>